<evidence type="ECO:0000313" key="23">
    <source>
        <dbReference type="Proteomes" id="UP001176940"/>
    </source>
</evidence>
<comment type="subunit">
    <text evidence="17">Forms a complex with PECAM1 and GNAQ. Interacts with PECAM1.</text>
</comment>
<keyword evidence="11" id="KW-1015">Disulfide bond</keyword>
<keyword evidence="13" id="KW-0325">Glycoprotein</keyword>
<keyword evidence="5" id="KW-0597">Phosphoprotein</keyword>
<evidence type="ECO:0000256" key="19">
    <source>
        <dbReference type="SAM" id="Phobius"/>
    </source>
</evidence>
<evidence type="ECO:0000256" key="5">
    <source>
        <dbReference type="ARBA" id="ARBA00022553"/>
    </source>
</evidence>
<feature type="transmembrane region" description="Helical" evidence="19">
    <location>
        <begin position="259"/>
        <end position="282"/>
    </location>
</feature>
<evidence type="ECO:0000256" key="9">
    <source>
        <dbReference type="ARBA" id="ARBA00023136"/>
    </source>
</evidence>
<gene>
    <name evidence="22" type="ORF">RIMI_LOCUS21217339</name>
</gene>
<keyword evidence="10" id="KW-0564">Palmitate</keyword>
<evidence type="ECO:0000256" key="3">
    <source>
        <dbReference type="ARBA" id="ARBA00013512"/>
    </source>
</evidence>
<evidence type="ECO:0000256" key="6">
    <source>
        <dbReference type="ARBA" id="ARBA00022692"/>
    </source>
</evidence>
<dbReference type="PROSITE" id="PS50013">
    <property type="entry name" value="CHROMO_2"/>
    <property type="match status" value="1"/>
</dbReference>
<name>A0ABN9MLJ3_9NEOB</name>
<feature type="transmembrane region" description="Helical" evidence="19">
    <location>
        <begin position="209"/>
        <end position="238"/>
    </location>
</feature>
<evidence type="ECO:0000256" key="8">
    <source>
        <dbReference type="ARBA" id="ARBA00023040"/>
    </source>
</evidence>
<evidence type="ECO:0000256" key="11">
    <source>
        <dbReference type="ARBA" id="ARBA00023157"/>
    </source>
</evidence>
<dbReference type="SMART" id="SM00298">
    <property type="entry name" value="CHROMO"/>
    <property type="match status" value="1"/>
</dbReference>
<keyword evidence="23" id="KW-1185">Reference proteome</keyword>
<keyword evidence="15" id="KW-0449">Lipoprotein</keyword>
<evidence type="ECO:0000256" key="15">
    <source>
        <dbReference type="ARBA" id="ARBA00023288"/>
    </source>
</evidence>
<dbReference type="InterPro" id="IPR050119">
    <property type="entry name" value="CCR1-9-like"/>
</dbReference>
<comment type="subcellular location">
    <subcellularLocation>
        <location evidence="2">Cell membrane</location>
        <topology evidence="2">Multi-pass membrane protein</topology>
    </subcellularLocation>
    <subcellularLocation>
        <location evidence="1">Nucleus</location>
    </subcellularLocation>
</comment>
<keyword evidence="6 18" id="KW-0812">Transmembrane</keyword>
<dbReference type="SUPFAM" id="SSF54160">
    <property type="entry name" value="Chromo domain-like"/>
    <property type="match status" value="1"/>
</dbReference>
<comment type="similarity">
    <text evidence="18">Belongs to the G-protein coupled receptor 1 family.</text>
</comment>
<evidence type="ECO:0000313" key="22">
    <source>
        <dbReference type="EMBL" id="CAJ0966346.1"/>
    </source>
</evidence>
<dbReference type="InterPro" id="IPR000276">
    <property type="entry name" value="GPCR_Rhodpsn"/>
</dbReference>
<dbReference type="InterPro" id="IPR001504">
    <property type="entry name" value="Brdyknn_2_rcpt"/>
</dbReference>
<dbReference type="PRINTS" id="PR00425">
    <property type="entry name" value="BRADYKININR"/>
</dbReference>
<dbReference type="PRINTS" id="PR00994">
    <property type="entry name" value="BRADYKINNB2R"/>
</dbReference>
<feature type="transmembrane region" description="Helical" evidence="19">
    <location>
        <begin position="311"/>
        <end position="334"/>
    </location>
</feature>
<evidence type="ECO:0000256" key="17">
    <source>
        <dbReference type="ARBA" id="ARBA00025954"/>
    </source>
</evidence>
<dbReference type="PANTHER" id="PTHR10489:SF957">
    <property type="entry name" value="B2 BRADYKININ RECEPTOR"/>
    <property type="match status" value="1"/>
</dbReference>
<feature type="transmembrane region" description="Helical" evidence="19">
    <location>
        <begin position="355"/>
        <end position="377"/>
    </location>
</feature>
<dbReference type="Proteomes" id="UP001176940">
    <property type="component" value="Unassembled WGS sequence"/>
</dbReference>
<evidence type="ECO:0000256" key="14">
    <source>
        <dbReference type="ARBA" id="ARBA00023224"/>
    </source>
</evidence>
<dbReference type="Pfam" id="PF00385">
    <property type="entry name" value="Chromo"/>
    <property type="match status" value="1"/>
</dbReference>
<dbReference type="InterPro" id="IPR016197">
    <property type="entry name" value="Chromo-like_dom_sf"/>
</dbReference>
<dbReference type="InterPro" id="IPR000496">
    <property type="entry name" value="Brdyknn_rcpt"/>
</dbReference>
<dbReference type="SUPFAM" id="SSF81321">
    <property type="entry name" value="Family A G protein-coupled receptor-like"/>
    <property type="match status" value="1"/>
</dbReference>
<evidence type="ECO:0000256" key="1">
    <source>
        <dbReference type="ARBA" id="ARBA00004123"/>
    </source>
</evidence>
<dbReference type="Pfam" id="PF00001">
    <property type="entry name" value="7tm_1"/>
    <property type="match status" value="1"/>
</dbReference>
<feature type="transmembrane region" description="Helical" evidence="19">
    <location>
        <begin position="149"/>
        <end position="171"/>
    </location>
</feature>
<keyword evidence="7 19" id="KW-1133">Transmembrane helix</keyword>
<keyword evidence="8 18" id="KW-0297">G-protein coupled receptor</keyword>
<keyword evidence="4" id="KW-1003">Cell membrane</keyword>
<feature type="domain" description="Chromo" evidence="20">
    <location>
        <begin position="19"/>
        <end position="66"/>
    </location>
</feature>
<evidence type="ECO:0000256" key="16">
    <source>
        <dbReference type="ARBA" id="ARBA00025423"/>
    </source>
</evidence>
<evidence type="ECO:0000256" key="12">
    <source>
        <dbReference type="ARBA" id="ARBA00023170"/>
    </source>
</evidence>
<proteinExistence type="inferred from homology"/>
<keyword evidence="12 18" id="KW-0675">Receptor</keyword>
<reference evidence="22" key="1">
    <citation type="submission" date="2023-07" db="EMBL/GenBank/DDBJ databases">
        <authorList>
            <person name="Stuckert A."/>
        </authorList>
    </citation>
    <scope>NUCLEOTIDE SEQUENCE</scope>
</reference>
<sequence>MVPSVDPPAPVLVEGELEYIVEKILDSRVSRRKLQYLVKWKGYAQEDNSWVFASDVHAPDLVRAFHVAHPGRPGGSAMFFQSGTPPSDSPFNSQYTFCISHHAMESKCTEPKMMIEQPNVTVSANIKAPPGNNCIDVAQFEWLFTYQPIYMWFIFVLGFIENLFAISVFILHKSRCTVAEIYLGNMAAADLIFVSGIPFWAIYISNRFYWPFGSFMCVAVNGLIQLNLYSSIYFLMMVSIDRYLALVKTMSVGRMRRPWWAKVNCAIIWMFAFVLSLPSVVYRRVQFYEPLNTTACLTVPPFEDWEIATNMILNILGFLVPLFVIAFCTFQIICVLRNNAMQQFKEVNKEKKATWLVLSVLLVFVVCWLPFHISAFINTLERFKVFSSCNVESVNHILNQISTYIGFSNSCINPILYIMVGNHFRQKAIEVYRALLCRGTNRRKSSFGLDESSSTQISFSTGLNKKKSIG</sequence>
<evidence type="ECO:0000256" key="2">
    <source>
        <dbReference type="ARBA" id="ARBA00004651"/>
    </source>
</evidence>
<protein>
    <recommendedName>
        <fullName evidence="3">B2 bradykinin receptor</fullName>
    </recommendedName>
</protein>
<dbReference type="PRINTS" id="PR00237">
    <property type="entry name" value="GPCRRHODOPSN"/>
</dbReference>
<evidence type="ECO:0000259" key="20">
    <source>
        <dbReference type="PROSITE" id="PS50013"/>
    </source>
</evidence>
<feature type="transmembrane region" description="Helical" evidence="19">
    <location>
        <begin position="183"/>
        <end position="203"/>
    </location>
</feature>
<keyword evidence="9 19" id="KW-0472">Membrane</keyword>
<comment type="function">
    <text evidence="16">Receptor for bradykinin. It is associated with G proteins that activate a phosphatidylinositol-calcium second messenger system.</text>
</comment>
<feature type="domain" description="G-protein coupled receptors family 1 profile" evidence="21">
    <location>
        <begin position="161"/>
        <end position="417"/>
    </location>
</feature>
<dbReference type="PANTHER" id="PTHR10489">
    <property type="entry name" value="CELL ADHESION MOLECULE"/>
    <property type="match status" value="1"/>
</dbReference>
<organism evidence="22 23">
    <name type="scientific">Ranitomeya imitator</name>
    <name type="common">mimic poison frog</name>
    <dbReference type="NCBI Taxonomy" id="111125"/>
    <lineage>
        <taxon>Eukaryota</taxon>
        <taxon>Metazoa</taxon>
        <taxon>Chordata</taxon>
        <taxon>Craniata</taxon>
        <taxon>Vertebrata</taxon>
        <taxon>Euteleostomi</taxon>
        <taxon>Amphibia</taxon>
        <taxon>Batrachia</taxon>
        <taxon>Anura</taxon>
        <taxon>Neobatrachia</taxon>
        <taxon>Hyloidea</taxon>
        <taxon>Dendrobatidae</taxon>
        <taxon>Dendrobatinae</taxon>
        <taxon>Ranitomeya</taxon>
    </lineage>
</organism>
<feature type="transmembrane region" description="Helical" evidence="19">
    <location>
        <begin position="397"/>
        <end position="420"/>
    </location>
</feature>
<evidence type="ECO:0000259" key="21">
    <source>
        <dbReference type="PROSITE" id="PS50262"/>
    </source>
</evidence>
<evidence type="ECO:0000256" key="10">
    <source>
        <dbReference type="ARBA" id="ARBA00023139"/>
    </source>
</evidence>
<dbReference type="EMBL" id="CAUEEQ010073907">
    <property type="protein sequence ID" value="CAJ0966346.1"/>
    <property type="molecule type" value="Genomic_DNA"/>
</dbReference>
<dbReference type="CDD" id="cd00024">
    <property type="entry name" value="CD_CSD"/>
    <property type="match status" value="1"/>
</dbReference>
<evidence type="ECO:0000256" key="13">
    <source>
        <dbReference type="ARBA" id="ARBA00023180"/>
    </source>
</evidence>
<keyword evidence="14 18" id="KW-0807">Transducer</keyword>
<evidence type="ECO:0000256" key="7">
    <source>
        <dbReference type="ARBA" id="ARBA00022989"/>
    </source>
</evidence>
<dbReference type="PROSITE" id="PS00237">
    <property type="entry name" value="G_PROTEIN_RECEP_F1_1"/>
    <property type="match status" value="1"/>
</dbReference>
<dbReference type="InterPro" id="IPR000953">
    <property type="entry name" value="Chromo/chromo_shadow_dom"/>
</dbReference>
<evidence type="ECO:0000256" key="4">
    <source>
        <dbReference type="ARBA" id="ARBA00022475"/>
    </source>
</evidence>
<dbReference type="Gene3D" id="1.20.1070.10">
    <property type="entry name" value="Rhodopsin 7-helix transmembrane proteins"/>
    <property type="match status" value="1"/>
</dbReference>
<dbReference type="InterPro" id="IPR023780">
    <property type="entry name" value="Chromo_domain"/>
</dbReference>
<accession>A0ABN9MLJ3</accession>
<comment type="caution">
    <text evidence="22">The sequence shown here is derived from an EMBL/GenBank/DDBJ whole genome shotgun (WGS) entry which is preliminary data.</text>
</comment>
<evidence type="ECO:0000256" key="18">
    <source>
        <dbReference type="RuleBase" id="RU000688"/>
    </source>
</evidence>
<dbReference type="PROSITE" id="PS50262">
    <property type="entry name" value="G_PROTEIN_RECEP_F1_2"/>
    <property type="match status" value="1"/>
</dbReference>
<dbReference type="Gene3D" id="2.40.50.40">
    <property type="match status" value="1"/>
</dbReference>
<dbReference type="InterPro" id="IPR017452">
    <property type="entry name" value="GPCR_Rhodpsn_7TM"/>
</dbReference>